<reference evidence="2" key="1">
    <citation type="submission" date="2016-10" db="EMBL/GenBank/DDBJ databases">
        <authorList>
            <person name="Varghese N."/>
            <person name="Submissions S."/>
        </authorList>
    </citation>
    <scope>NUCLEOTIDE SEQUENCE [LARGE SCALE GENOMIC DNA]</scope>
    <source>
        <strain evidence="2">DSM 22082</strain>
    </source>
</reference>
<evidence type="ECO:0000256" key="1">
    <source>
        <dbReference type="SAM" id="MobiDB-lite"/>
    </source>
</evidence>
<dbReference type="Pfam" id="PF06245">
    <property type="entry name" value="DUF1015"/>
    <property type="match status" value="1"/>
</dbReference>
<dbReference type="Proteomes" id="UP000199700">
    <property type="component" value="Chromosome"/>
</dbReference>
<dbReference type="RefSeq" id="WP_092104324.1">
    <property type="nucleotide sequence ID" value="NZ_LT629739.1"/>
</dbReference>
<gene>
    <name evidence="2" type="ORF">SAMN04489751_1401</name>
</gene>
<feature type="region of interest" description="Disordered" evidence="1">
    <location>
        <begin position="1"/>
        <end position="29"/>
    </location>
</feature>
<organism evidence="2 3">
    <name type="scientific">Brevibacterium sandarakinum</name>
    <dbReference type="NCBI Taxonomy" id="629680"/>
    <lineage>
        <taxon>Bacteria</taxon>
        <taxon>Bacillati</taxon>
        <taxon>Actinomycetota</taxon>
        <taxon>Actinomycetes</taxon>
        <taxon>Micrococcales</taxon>
        <taxon>Brevibacteriaceae</taxon>
        <taxon>Brevibacterium</taxon>
    </lineage>
</organism>
<dbReference type="STRING" id="629680.SAMN04489751_1401"/>
<evidence type="ECO:0000313" key="2">
    <source>
        <dbReference type="EMBL" id="SDS17354.1"/>
    </source>
</evidence>
<dbReference type="InterPro" id="IPR008323">
    <property type="entry name" value="UCP033563"/>
</dbReference>
<dbReference type="OrthoDB" id="9781616at2"/>
<protein>
    <submittedName>
        <fullName evidence="2">Uncharacterized conserved protein, DUF1015 family</fullName>
    </submittedName>
</protein>
<proteinExistence type="predicted"/>
<accession>A0A1H1Q1T3</accession>
<dbReference type="AlphaFoldDB" id="A0A1H1Q1T3"/>
<evidence type="ECO:0000313" key="3">
    <source>
        <dbReference type="Proteomes" id="UP000199700"/>
    </source>
</evidence>
<dbReference type="EMBL" id="LT629739">
    <property type="protein sequence ID" value="SDS17354.1"/>
    <property type="molecule type" value="Genomic_DNA"/>
</dbReference>
<name>A0A1H1Q1T3_BRESA</name>
<sequence length="405" mass="44574">MLNSSNLHERPENIQQAQGDSPHRDSTGVHVVPFRGWRFTEDHRVTSKPSSFTPWAQHGTPSQLADTFTAWQQTGAVVQDRDSSFYVYEQTGPQGVQRGVLAAVHVQSDLCPHEQVIPEKVNAIAELMEGAGMNLDPVLLGFSGDGSTTGCIRYSLTREPAMEILSADGQLHRLWPITDGHWIEAITEELRTRPAHIADGHHRHAAALQLQRSNEGRAWDYFPALLVDIETSPMQLSPIHRVLPSADPCQALDTARTQFKVQSLSGGVDDWIASLNQQATIGPAFVLVTSHGAYIATDPHLDYLKQVQRDSPASLRNMHLAVLHDALIDDLWKIPDHPETINYEHTAQSAVQRVLENSGVAVLTTPPTREELESAALAGVCLPRKSTSFGPKPHPGLTFRTIEGN</sequence>
<keyword evidence="3" id="KW-1185">Reference proteome</keyword>
<dbReference type="PANTHER" id="PTHR36454">
    <property type="entry name" value="LMO2823 PROTEIN"/>
    <property type="match status" value="1"/>
</dbReference>
<dbReference type="PANTHER" id="PTHR36454:SF1">
    <property type="entry name" value="DUF1015 DOMAIN-CONTAINING PROTEIN"/>
    <property type="match status" value="1"/>
</dbReference>